<dbReference type="EMBL" id="JABSTQ010011194">
    <property type="protein sequence ID" value="KAG0414183.1"/>
    <property type="molecule type" value="Genomic_DNA"/>
</dbReference>
<gene>
    <name evidence="1" type="ORF">HPB47_008659</name>
</gene>
<accession>A0AC60P468</accession>
<dbReference type="Proteomes" id="UP000805193">
    <property type="component" value="Unassembled WGS sequence"/>
</dbReference>
<sequence length="467" mass="51906">VRRASTRATSFALFKMAMQVTVKGEDISPVEFQCTGWQSAFTKRTSSKKCLPAESEQPANMPSGSSNGGSRAPASLKKRLVAASKCLACRRSNLEPKRKNVNQVKIARALVTAAGHSFTNAAEDIICPNAMQNILVVSTPTYEGVEAISIGSANYEVSSYLAAPDNTCKGIIRNIDLEFDLDQLRSLIVQPRNPKALEARRIKNSTTVVILFDGLKLQNYVMCGLSMLRCTLYRRQTEVCYACVRLGLRAGVCPTPKNVVWTKFPNRPTCVFPEVRQLPGGLTPRPTSPRRKERPDYNTNIPPMDALSRPERQDQGALERAIQVRIRKPAAKETGWADRVRGSPTQASQPPQAPRPAREETPIQVPVEAPFEARTAKKRALTEPVSDERLEKFQTEMRVMLKSLSEAVAVLNAKVDILDGKFNALRGEGRWSFVLLRTISLLRPESRHLLVLNTFKRLHLGTLYRIG</sequence>
<protein>
    <submittedName>
        <fullName evidence="1">Uncharacterized protein</fullName>
    </submittedName>
</protein>
<reference evidence="1 2" key="1">
    <citation type="journal article" date="2020" name="Cell">
        <title>Large-Scale Comparative Analyses of Tick Genomes Elucidate Their Genetic Diversity and Vector Capacities.</title>
        <authorList>
            <consortium name="Tick Genome and Microbiome Consortium (TIGMIC)"/>
            <person name="Jia N."/>
            <person name="Wang J."/>
            <person name="Shi W."/>
            <person name="Du L."/>
            <person name="Sun Y."/>
            <person name="Zhan W."/>
            <person name="Jiang J.F."/>
            <person name="Wang Q."/>
            <person name="Zhang B."/>
            <person name="Ji P."/>
            <person name="Bell-Sakyi L."/>
            <person name="Cui X.M."/>
            <person name="Yuan T.T."/>
            <person name="Jiang B.G."/>
            <person name="Yang W.F."/>
            <person name="Lam T.T."/>
            <person name="Chang Q.C."/>
            <person name="Ding S.J."/>
            <person name="Wang X.J."/>
            <person name="Zhu J.G."/>
            <person name="Ruan X.D."/>
            <person name="Zhao L."/>
            <person name="Wei J.T."/>
            <person name="Ye R.Z."/>
            <person name="Que T.C."/>
            <person name="Du C.H."/>
            <person name="Zhou Y.H."/>
            <person name="Cheng J.X."/>
            <person name="Dai P.F."/>
            <person name="Guo W.B."/>
            <person name="Han X.H."/>
            <person name="Huang E.J."/>
            <person name="Li L.F."/>
            <person name="Wei W."/>
            <person name="Gao Y.C."/>
            <person name="Liu J.Z."/>
            <person name="Shao H.Z."/>
            <person name="Wang X."/>
            <person name="Wang C.C."/>
            <person name="Yang T.C."/>
            <person name="Huo Q.B."/>
            <person name="Li W."/>
            <person name="Chen H.Y."/>
            <person name="Chen S.E."/>
            <person name="Zhou L.G."/>
            <person name="Ni X.B."/>
            <person name="Tian J.H."/>
            <person name="Sheng Y."/>
            <person name="Liu T."/>
            <person name="Pan Y.S."/>
            <person name="Xia L.Y."/>
            <person name="Li J."/>
            <person name="Zhao F."/>
            <person name="Cao W.C."/>
        </authorList>
    </citation>
    <scope>NUCLEOTIDE SEQUENCE [LARGE SCALE GENOMIC DNA]</scope>
    <source>
        <strain evidence="1">Iper-2018</strain>
    </source>
</reference>
<feature type="non-terminal residue" evidence="1">
    <location>
        <position position="1"/>
    </location>
</feature>
<organism evidence="1 2">
    <name type="scientific">Ixodes persulcatus</name>
    <name type="common">Taiga tick</name>
    <dbReference type="NCBI Taxonomy" id="34615"/>
    <lineage>
        <taxon>Eukaryota</taxon>
        <taxon>Metazoa</taxon>
        <taxon>Ecdysozoa</taxon>
        <taxon>Arthropoda</taxon>
        <taxon>Chelicerata</taxon>
        <taxon>Arachnida</taxon>
        <taxon>Acari</taxon>
        <taxon>Parasitiformes</taxon>
        <taxon>Ixodida</taxon>
        <taxon>Ixodoidea</taxon>
        <taxon>Ixodidae</taxon>
        <taxon>Ixodinae</taxon>
        <taxon>Ixodes</taxon>
    </lineage>
</organism>
<evidence type="ECO:0000313" key="1">
    <source>
        <dbReference type="EMBL" id="KAG0414183.1"/>
    </source>
</evidence>
<name>A0AC60P468_IXOPE</name>
<comment type="caution">
    <text evidence="1">The sequence shown here is derived from an EMBL/GenBank/DDBJ whole genome shotgun (WGS) entry which is preliminary data.</text>
</comment>
<evidence type="ECO:0000313" key="2">
    <source>
        <dbReference type="Proteomes" id="UP000805193"/>
    </source>
</evidence>
<keyword evidence="2" id="KW-1185">Reference proteome</keyword>
<proteinExistence type="predicted"/>